<evidence type="ECO:0000313" key="2">
    <source>
        <dbReference type="Proteomes" id="UP000464751"/>
    </source>
</evidence>
<evidence type="ECO:0000313" key="1">
    <source>
        <dbReference type="EMBL" id="QIB36445.1"/>
    </source>
</evidence>
<dbReference type="Proteomes" id="UP000464751">
    <property type="component" value="Plasmid pLGM"/>
</dbReference>
<sequence>MKKLLIATVACLGLAACNGNEEKVYTVDELVNDPATLERIYKECGNDPGRLSETPNCKNVAQARWKSRLNNMSKSLQ</sequence>
<dbReference type="InterPro" id="IPR047937">
    <property type="entry name" value="Eex_IncN-like"/>
</dbReference>
<keyword evidence="1" id="KW-0449">Lipoprotein</keyword>
<dbReference type="RefSeq" id="WP_126278331.1">
    <property type="nucleotide sequence ID" value="NZ_CP048631.1"/>
</dbReference>
<dbReference type="NCBIfam" id="NF033894">
    <property type="entry name" value="Eex_IncN"/>
    <property type="match status" value="1"/>
</dbReference>
<dbReference type="AlphaFoldDB" id="A0A6P1YTT8"/>
<keyword evidence="2" id="KW-1185">Reference proteome</keyword>
<reference evidence="1 2" key="1">
    <citation type="submission" date="2020-02" db="EMBL/GenBank/DDBJ databases">
        <authorList>
            <person name="Li G."/>
        </authorList>
    </citation>
    <scope>NUCLEOTIDE SEQUENCE [LARGE SCALE GENOMIC DNA]</scope>
    <source>
        <strain evidence="1 2">DSM 102029</strain>
        <plasmid evidence="2">plgm</plasmid>
    </source>
</reference>
<accession>A0A6P1YTT8</accession>
<dbReference type="KEGG" id="apra:G3A50_21685"/>
<name>A0A6P1YTT8_9HYPH</name>
<gene>
    <name evidence="1" type="ORF">G3A50_21685</name>
</gene>
<geneLocation type="plasmid" evidence="2">
    <name>plgm</name>
</geneLocation>
<protein>
    <submittedName>
        <fullName evidence="1">EexN family lipoprotein</fullName>
    </submittedName>
</protein>
<proteinExistence type="predicted"/>
<dbReference type="PROSITE" id="PS51257">
    <property type="entry name" value="PROKAR_LIPOPROTEIN"/>
    <property type="match status" value="1"/>
</dbReference>
<dbReference type="EMBL" id="CP048631">
    <property type="protein sequence ID" value="QIB36445.1"/>
    <property type="molecule type" value="Genomic_DNA"/>
</dbReference>
<organism evidence="1 2">
    <name type="scientific">Ancylobacter pratisalsi</name>
    <dbReference type="NCBI Taxonomy" id="1745854"/>
    <lineage>
        <taxon>Bacteria</taxon>
        <taxon>Pseudomonadati</taxon>
        <taxon>Pseudomonadota</taxon>
        <taxon>Alphaproteobacteria</taxon>
        <taxon>Hyphomicrobiales</taxon>
        <taxon>Xanthobacteraceae</taxon>
        <taxon>Ancylobacter</taxon>
    </lineage>
</organism>
<keyword evidence="1" id="KW-0614">Plasmid</keyword>